<feature type="compositionally biased region" description="Basic and acidic residues" evidence="1">
    <location>
        <begin position="37"/>
        <end position="46"/>
    </location>
</feature>
<reference evidence="2 3" key="4">
    <citation type="journal article" date="2011" name="BMC Genomics">
        <title>RNA-Seq improves annotation of protein-coding genes in the cucumber genome.</title>
        <authorList>
            <person name="Li Z."/>
            <person name="Zhang Z."/>
            <person name="Yan P."/>
            <person name="Huang S."/>
            <person name="Fei Z."/>
            <person name="Lin K."/>
        </authorList>
    </citation>
    <scope>NUCLEOTIDE SEQUENCE [LARGE SCALE GENOMIC DNA]</scope>
    <source>
        <strain evidence="3">cv. 9930</strain>
    </source>
</reference>
<reference evidence="2 3" key="1">
    <citation type="journal article" date="2009" name="Nat. Genet.">
        <title>The genome of the cucumber, Cucumis sativus L.</title>
        <authorList>
            <person name="Huang S."/>
            <person name="Li R."/>
            <person name="Zhang Z."/>
            <person name="Li L."/>
            <person name="Gu X."/>
            <person name="Fan W."/>
            <person name="Lucas W.J."/>
            <person name="Wang X."/>
            <person name="Xie B."/>
            <person name="Ni P."/>
            <person name="Ren Y."/>
            <person name="Zhu H."/>
            <person name="Li J."/>
            <person name="Lin K."/>
            <person name="Jin W."/>
            <person name="Fei Z."/>
            <person name="Li G."/>
            <person name="Staub J."/>
            <person name="Kilian A."/>
            <person name="van der Vossen E.A."/>
            <person name="Wu Y."/>
            <person name="Guo J."/>
            <person name="He J."/>
            <person name="Jia Z."/>
            <person name="Ren Y."/>
            <person name="Tian G."/>
            <person name="Lu Y."/>
            <person name="Ruan J."/>
            <person name="Qian W."/>
            <person name="Wang M."/>
            <person name="Huang Q."/>
            <person name="Li B."/>
            <person name="Xuan Z."/>
            <person name="Cao J."/>
            <person name="Asan"/>
            <person name="Wu Z."/>
            <person name="Zhang J."/>
            <person name="Cai Q."/>
            <person name="Bai Y."/>
            <person name="Zhao B."/>
            <person name="Han Y."/>
            <person name="Li Y."/>
            <person name="Li X."/>
            <person name="Wang S."/>
            <person name="Shi Q."/>
            <person name="Liu S."/>
            <person name="Cho W.K."/>
            <person name="Kim J.Y."/>
            <person name="Xu Y."/>
            <person name="Heller-Uszynska K."/>
            <person name="Miao H."/>
            <person name="Cheng Z."/>
            <person name="Zhang S."/>
            <person name="Wu J."/>
            <person name="Yang Y."/>
            <person name="Kang H."/>
            <person name="Li M."/>
            <person name="Liang H."/>
            <person name="Ren X."/>
            <person name="Shi Z."/>
            <person name="Wen M."/>
            <person name="Jian M."/>
            <person name="Yang H."/>
            <person name="Zhang G."/>
            <person name="Yang Z."/>
            <person name="Chen R."/>
            <person name="Liu S."/>
            <person name="Li J."/>
            <person name="Ma L."/>
            <person name="Liu H."/>
            <person name="Zhou Y."/>
            <person name="Zhao J."/>
            <person name="Fang X."/>
            <person name="Li G."/>
            <person name="Fang L."/>
            <person name="Li Y."/>
            <person name="Liu D."/>
            <person name="Zheng H."/>
            <person name="Zhang Y."/>
            <person name="Qin N."/>
            <person name="Li Z."/>
            <person name="Yang G."/>
            <person name="Yang S."/>
            <person name="Bolund L."/>
            <person name="Kristiansen K."/>
            <person name="Zheng H."/>
            <person name="Li S."/>
            <person name="Zhang X."/>
            <person name="Yang H."/>
            <person name="Wang J."/>
            <person name="Sun R."/>
            <person name="Zhang B."/>
            <person name="Jiang S."/>
            <person name="Wang J."/>
            <person name="Du Y."/>
            <person name="Li S."/>
        </authorList>
    </citation>
    <scope>NUCLEOTIDE SEQUENCE [LARGE SCALE GENOMIC DNA]</scope>
    <source>
        <strain evidence="3">cv. 9930</strain>
    </source>
</reference>
<evidence type="ECO:0000313" key="2">
    <source>
        <dbReference type="EMBL" id="KGN54636.1"/>
    </source>
</evidence>
<reference evidence="2 3" key="2">
    <citation type="journal article" date="2009" name="PLoS ONE">
        <title>An integrated genetic and cytogenetic map of the cucumber genome.</title>
        <authorList>
            <person name="Ren Y."/>
            <person name="Zhang Z."/>
            <person name="Liu J."/>
            <person name="Staub J.E."/>
            <person name="Han Y."/>
            <person name="Cheng Z."/>
            <person name="Li X."/>
            <person name="Lu J."/>
            <person name="Miao H."/>
            <person name="Kang H."/>
            <person name="Xie B."/>
            <person name="Gu X."/>
            <person name="Wang X."/>
            <person name="Du Y."/>
            <person name="Jin W."/>
            <person name="Huang S."/>
        </authorList>
    </citation>
    <scope>NUCLEOTIDE SEQUENCE [LARGE SCALE GENOMIC DNA]</scope>
    <source>
        <strain evidence="3">cv. 9930</strain>
    </source>
</reference>
<sequence>MDERWLDKLWCMERKVTNSDLQSASCATEEKWDKTGDNRRLVKEDSTTATEDEEGGSGSETKKGMVKSAARFCFRR</sequence>
<accession>A0A0A0L3C8</accession>
<dbReference type="Proteomes" id="UP000029981">
    <property type="component" value="Chromosome 4"/>
</dbReference>
<dbReference type="Gramene" id="KGN54636">
    <property type="protein sequence ID" value="KGN54636"/>
    <property type="gene ID" value="Csa_4G411380"/>
</dbReference>
<protein>
    <submittedName>
        <fullName evidence="2">Uncharacterized protein</fullName>
    </submittedName>
</protein>
<dbReference type="AlphaFoldDB" id="A0A0A0L3C8"/>
<organism evidence="2 3">
    <name type="scientific">Cucumis sativus</name>
    <name type="common">Cucumber</name>
    <dbReference type="NCBI Taxonomy" id="3659"/>
    <lineage>
        <taxon>Eukaryota</taxon>
        <taxon>Viridiplantae</taxon>
        <taxon>Streptophyta</taxon>
        <taxon>Embryophyta</taxon>
        <taxon>Tracheophyta</taxon>
        <taxon>Spermatophyta</taxon>
        <taxon>Magnoliopsida</taxon>
        <taxon>eudicotyledons</taxon>
        <taxon>Gunneridae</taxon>
        <taxon>Pentapetalae</taxon>
        <taxon>rosids</taxon>
        <taxon>fabids</taxon>
        <taxon>Cucurbitales</taxon>
        <taxon>Cucurbitaceae</taxon>
        <taxon>Benincaseae</taxon>
        <taxon>Cucumis</taxon>
    </lineage>
</organism>
<dbReference type="EMBL" id="CM002925">
    <property type="protein sequence ID" value="KGN54636.1"/>
    <property type="molecule type" value="Genomic_DNA"/>
</dbReference>
<gene>
    <name evidence="2" type="ORF">Csa_4G411380</name>
</gene>
<reference evidence="2 3" key="3">
    <citation type="journal article" date="2010" name="BMC Genomics">
        <title>Transcriptome sequencing and comparative analysis of cucumber flowers with different sex types.</title>
        <authorList>
            <person name="Guo S."/>
            <person name="Zheng Y."/>
            <person name="Joung J.G."/>
            <person name="Liu S."/>
            <person name="Zhang Z."/>
            <person name="Crasta O.R."/>
            <person name="Sobral B.W."/>
            <person name="Xu Y."/>
            <person name="Huang S."/>
            <person name="Fei Z."/>
        </authorList>
    </citation>
    <scope>NUCLEOTIDE SEQUENCE [LARGE SCALE GENOMIC DNA]</scope>
    <source>
        <strain evidence="3">cv. 9930</strain>
    </source>
</reference>
<evidence type="ECO:0000313" key="3">
    <source>
        <dbReference type="Proteomes" id="UP000029981"/>
    </source>
</evidence>
<proteinExistence type="predicted"/>
<feature type="region of interest" description="Disordered" evidence="1">
    <location>
        <begin position="37"/>
        <end position="67"/>
    </location>
</feature>
<keyword evidence="3" id="KW-1185">Reference proteome</keyword>
<evidence type="ECO:0000256" key="1">
    <source>
        <dbReference type="SAM" id="MobiDB-lite"/>
    </source>
</evidence>
<name>A0A0A0L3C8_CUCSA</name>